<comment type="similarity">
    <text evidence="6 7">Belongs to the class I-like SAM-binding methyltransferase superfamily. C5-methyltransferase family.</text>
</comment>
<dbReference type="PANTHER" id="PTHR10629:SF52">
    <property type="entry name" value="DNA (CYTOSINE-5)-METHYLTRANSFERASE 1"/>
    <property type="match status" value="1"/>
</dbReference>
<dbReference type="Pfam" id="PF25212">
    <property type="entry name" value="HVO_A0114"/>
    <property type="match status" value="1"/>
</dbReference>
<dbReference type="HOGENOM" id="CLU_006958_2_0_6"/>
<dbReference type="InterPro" id="IPR036388">
    <property type="entry name" value="WH-like_DNA-bd_sf"/>
</dbReference>
<dbReference type="InterPro" id="IPR011991">
    <property type="entry name" value="ArsR-like_HTH"/>
</dbReference>
<organism evidence="9 10">
    <name type="scientific">Acinetobacter colistiniresistens</name>
    <dbReference type="NCBI Taxonomy" id="280145"/>
    <lineage>
        <taxon>Bacteria</taxon>
        <taxon>Pseudomonadati</taxon>
        <taxon>Pseudomonadota</taxon>
        <taxon>Gammaproteobacteria</taxon>
        <taxon>Moraxellales</taxon>
        <taxon>Moraxellaceae</taxon>
        <taxon>Acinetobacter</taxon>
    </lineage>
</organism>
<dbReference type="PROSITE" id="PS00094">
    <property type="entry name" value="C5_MTASE_1"/>
    <property type="match status" value="1"/>
</dbReference>
<dbReference type="NCBIfam" id="TIGR00675">
    <property type="entry name" value="dcm"/>
    <property type="match status" value="1"/>
</dbReference>
<dbReference type="Gene3D" id="3.90.120.10">
    <property type="entry name" value="DNA Methylase, subunit A, domain 2"/>
    <property type="match status" value="1"/>
</dbReference>
<keyword evidence="4" id="KW-0680">Restriction system</keyword>
<evidence type="ECO:0000256" key="8">
    <source>
        <dbReference type="RuleBase" id="RU000417"/>
    </source>
</evidence>
<evidence type="ECO:0000313" key="10">
    <source>
        <dbReference type="Proteomes" id="UP000013009"/>
    </source>
</evidence>
<evidence type="ECO:0000256" key="5">
    <source>
        <dbReference type="ARBA" id="ARBA00047422"/>
    </source>
</evidence>
<dbReference type="PROSITE" id="PS51679">
    <property type="entry name" value="SAM_MT_C5"/>
    <property type="match status" value="1"/>
</dbReference>
<dbReference type="Gene3D" id="3.40.50.150">
    <property type="entry name" value="Vaccinia Virus protein VP39"/>
    <property type="match status" value="1"/>
</dbReference>
<protein>
    <recommendedName>
        <fullName evidence="8">Cytosine-specific methyltransferase</fullName>
        <ecNumber evidence="8">2.1.1.37</ecNumber>
    </recommendedName>
</protein>
<evidence type="ECO:0000256" key="3">
    <source>
        <dbReference type="ARBA" id="ARBA00022691"/>
    </source>
</evidence>
<keyword evidence="3 6" id="KW-0949">S-adenosyl-L-methionine</keyword>
<evidence type="ECO:0000256" key="2">
    <source>
        <dbReference type="ARBA" id="ARBA00022679"/>
    </source>
</evidence>
<dbReference type="PANTHER" id="PTHR10629">
    <property type="entry name" value="CYTOSINE-SPECIFIC METHYLTRANSFERASE"/>
    <property type="match status" value="1"/>
</dbReference>
<comment type="catalytic activity">
    <reaction evidence="5 8">
        <text>a 2'-deoxycytidine in DNA + S-adenosyl-L-methionine = a 5-methyl-2'-deoxycytidine in DNA + S-adenosyl-L-homocysteine + H(+)</text>
        <dbReference type="Rhea" id="RHEA:13681"/>
        <dbReference type="Rhea" id="RHEA-COMP:11369"/>
        <dbReference type="Rhea" id="RHEA-COMP:11370"/>
        <dbReference type="ChEBI" id="CHEBI:15378"/>
        <dbReference type="ChEBI" id="CHEBI:57856"/>
        <dbReference type="ChEBI" id="CHEBI:59789"/>
        <dbReference type="ChEBI" id="CHEBI:85452"/>
        <dbReference type="ChEBI" id="CHEBI:85454"/>
        <dbReference type="EC" id="2.1.1.37"/>
    </reaction>
</comment>
<evidence type="ECO:0000313" key="9">
    <source>
        <dbReference type="EMBL" id="ENX33093.1"/>
    </source>
</evidence>
<dbReference type="SUPFAM" id="SSF53335">
    <property type="entry name" value="S-adenosyl-L-methionine-dependent methyltransferases"/>
    <property type="match status" value="1"/>
</dbReference>
<dbReference type="SUPFAM" id="SSF46785">
    <property type="entry name" value="Winged helix' DNA-binding domain"/>
    <property type="match status" value="1"/>
</dbReference>
<comment type="caution">
    <text evidence="9">The sequence shown here is derived from an EMBL/GenBank/DDBJ whole genome shotgun (WGS) entry which is preliminary data.</text>
</comment>
<dbReference type="Pfam" id="PF00145">
    <property type="entry name" value="DNA_methylase"/>
    <property type="match status" value="1"/>
</dbReference>
<reference evidence="9 10" key="1">
    <citation type="submission" date="2013-02" db="EMBL/GenBank/DDBJ databases">
        <title>The Genome Sequence of Acinetobacter sp. NIPH 1859.</title>
        <authorList>
            <consortium name="The Broad Institute Genome Sequencing Platform"/>
            <consortium name="The Broad Institute Genome Sequencing Center for Infectious Disease"/>
            <person name="Cerqueira G."/>
            <person name="Feldgarden M."/>
            <person name="Courvalin P."/>
            <person name="Perichon B."/>
            <person name="Grillot-Courvalin C."/>
            <person name="Clermont D."/>
            <person name="Rocha E."/>
            <person name="Yoon E.-J."/>
            <person name="Nemec A."/>
            <person name="Walker B."/>
            <person name="Young S.K."/>
            <person name="Zeng Q."/>
            <person name="Gargeya S."/>
            <person name="Fitzgerald M."/>
            <person name="Haas B."/>
            <person name="Abouelleil A."/>
            <person name="Alvarado L."/>
            <person name="Arachchi H.M."/>
            <person name="Berlin A.M."/>
            <person name="Chapman S.B."/>
            <person name="Dewar J."/>
            <person name="Goldberg J."/>
            <person name="Griggs A."/>
            <person name="Gujja S."/>
            <person name="Hansen M."/>
            <person name="Howarth C."/>
            <person name="Imamovic A."/>
            <person name="Larimer J."/>
            <person name="McCowan C."/>
            <person name="Murphy C."/>
            <person name="Neiman D."/>
            <person name="Pearson M."/>
            <person name="Priest M."/>
            <person name="Roberts A."/>
            <person name="Saif S."/>
            <person name="Shea T."/>
            <person name="Sisk P."/>
            <person name="Sykes S."/>
            <person name="Wortman J."/>
            <person name="Nusbaum C."/>
            <person name="Birren B."/>
        </authorList>
    </citation>
    <scope>NUCLEOTIDE SEQUENCE [LARGE SCALE GENOMIC DNA]</scope>
    <source>
        <strain evidence="9 10">NIPH 1859</strain>
    </source>
</reference>
<dbReference type="GO" id="GO:0044027">
    <property type="term" value="P:negative regulation of gene expression via chromosomal CpG island methylation"/>
    <property type="evidence" value="ECO:0007669"/>
    <property type="project" value="TreeGrafter"/>
</dbReference>
<dbReference type="PRINTS" id="PR00105">
    <property type="entry name" value="C5METTRFRASE"/>
</dbReference>
<dbReference type="PATRIC" id="fig|1217695.3.peg.2951"/>
<dbReference type="InterPro" id="IPR050390">
    <property type="entry name" value="C5-Methyltransferase"/>
</dbReference>
<dbReference type="Gene3D" id="1.10.10.10">
    <property type="entry name" value="Winged helix-like DNA-binding domain superfamily/Winged helix DNA-binding domain"/>
    <property type="match status" value="1"/>
</dbReference>
<dbReference type="CDD" id="cd00315">
    <property type="entry name" value="Cyt_C5_DNA_methylase"/>
    <property type="match status" value="1"/>
</dbReference>
<evidence type="ECO:0000256" key="6">
    <source>
        <dbReference type="PROSITE-ProRule" id="PRU01016"/>
    </source>
</evidence>
<dbReference type="PROSITE" id="PS00095">
    <property type="entry name" value="C5_MTASE_2"/>
    <property type="match status" value="1"/>
</dbReference>
<dbReference type="InterPro" id="IPR029063">
    <property type="entry name" value="SAM-dependent_MTases_sf"/>
</dbReference>
<dbReference type="InterPro" id="IPR031303">
    <property type="entry name" value="C5_meth_CS"/>
</dbReference>
<keyword evidence="1 6" id="KW-0489">Methyltransferase</keyword>
<keyword evidence="10" id="KW-1185">Reference proteome</keyword>
<dbReference type="GO" id="GO:0003886">
    <property type="term" value="F:DNA (cytosine-5-)-methyltransferase activity"/>
    <property type="evidence" value="ECO:0007669"/>
    <property type="project" value="UniProtKB-EC"/>
</dbReference>
<keyword evidence="2 6" id="KW-0808">Transferase</keyword>
<dbReference type="GO" id="GO:0006355">
    <property type="term" value="P:regulation of DNA-templated transcription"/>
    <property type="evidence" value="ECO:0007669"/>
    <property type="project" value="UniProtKB-ARBA"/>
</dbReference>
<sequence length="467" mass="53114">MITNNKHYKINLSSYDKYIVVKIVLGVKGCTYAPSEKVDVWFNSLQSIATILSDKNRELINIIHTLQPNSVQELSQITNREQSNLSRTLKTLSEYNIITLEKIGKNLKPTVLATEFIIPVNVHEQDLFSPSKPRVVSLFSGCGGLDLGFEKAGYDIVFANDIEKSVQETYEHNLGKILIKSIVDVDKNKEIPDDIDVVLAGIPCQPFSNAGNRGSMEDDRGQLFLQVMQVIDIKRPKVVIFENVKGFLSAKDDQGIFMPQRLSNELDAHGYKTYWNLLNASDYGVPQNRQRVFIVGIRKDLNIDFKFPEPILDKKDLTVGSVIYKPFPKDEDEEHWVLSPQAILLQQYIPAGGSWKNVPYEYLPERLKKIRDDMQKYRSPNFYRRFADHEIMGTITAAATPENSGILHPHKPRRYTVREIARFQSFPDSFKFLGSSTAKKYKMIGNAVPPELAFHVASALKLQIFGK</sequence>
<dbReference type="CDD" id="cd00090">
    <property type="entry name" value="HTH_ARSR"/>
    <property type="match status" value="1"/>
</dbReference>
<dbReference type="EMBL" id="APRZ01000019">
    <property type="protein sequence ID" value="ENX33093.1"/>
    <property type="molecule type" value="Genomic_DNA"/>
</dbReference>
<feature type="active site" evidence="6">
    <location>
        <position position="204"/>
    </location>
</feature>
<proteinExistence type="inferred from homology"/>
<gene>
    <name evidence="9" type="ORF">F889_03025</name>
</gene>
<evidence type="ECO:0000256" key="7">
    <source>
        <dbReference type="RuleBase" id="RU000416"/>
    </source>
</evidence>
<dbReference type="GO" id="GO:0009307">
    <property type="term" value="P:DNA restriction-modification system"/>
    <property type="evidence" value="ECO:0007669"/>
    <property type="project" value="UniProtKB-KW"/>
</dbReference>
<dbReference type="InterPro" id="IPR001525">
    <property type="entry name" value="C5_MeTfrase"/>
</dbReference>
<dbReference type="InterPro" id="IPR018117">
    <property type="entry name" value="C5_DNA_meth_AS"/>
</dbReference>
<dbReference type="InterPro" id="IPR036390">
    <property type="entry name" value="WH_DNA-bd_sf"/>
</dbReference>
<dbReference type="GO" id="GO:0003677">
    <property type="term" value="F:DNA binding"/>
    <property type="evidence" value="ECO:0007669"/>
    <property type="project" value="TreeGrafter"/>
</dbReference>
<evidence type="ECO:0000256" key="1">
    <source>
        <dbReference type="ARBA" id="ARBA00022603"/>
    </source>
</evidence>
<dbReference type="EC" id="2.1.1.37" evidence="8"/>
<name>N9PI50_9GAMM</name>
<dbReference type="Proteomes" id="UP000013009">
    <property type="component" value="Unassembled WGS sequence"/>
</dbReference>
<accession>N9PI50</accession>
<evidence type="ECO:0000256" key="4">
    <source>
        <dbReference type="ARBA" id="ARBA00022747"/>
    </source>
</evidence>
<dbReference type="AlphaFoldDB" id="N9PI50"/>
<dbReference type="GO" id="GO:0032259">
    <property type="term" value="P:methylation"/>
    <property type="evidence" value="ECO:0007669"/>
    <property type="project" value="UniProtKB-KW"/>
</dbReference>